<evidence type="ECO:0000256" key="1">
    <source>
        <dbReference type="SAM" id="MobiDB-lite"/>
    </source>
</evidence>
<sequence>MCYMPAPVTKVVQSLKQKRKQAKAAAAEKKRAAHEQQLEALFGPAPAEPPSGTRPTTHHEYPVATHHEHAVASNPKQKHHQAKAGPAEEKRAPEEHHQLQALFEEAEPPFYTRPPIRHGPVVASEASGSSTCAEPSSSPADPSSDTGFPSMAEWCAQRVAQHVAERKPVVDPNDPSSSSTEIPIVYEYLTRRAAERGGRPVHFPHHWTAEDILAPIEHKVWFTIRHPDGTTEKVLRPQVFKEPRMRKRRGVVVQNEDHAGSSIGEGTSSQPGKEERKRWGVVMKDAPDPAKDTPQTGEGSTSKEG</sequence>
<feature type="compositionally biased region" description="Basic and acidic residues" evidence="1">
    <location>
        <begin position="57"/>
        <end position="70"/>
    </location>
</feature>
<feature type="region of interest" description="Disordered" evidence="1">
    <location>
        <begin position="110"/>
        <end position="149"/>
    </location>
</feature>
<dbReference type="EMBL" id="CAUWAG010000006">
    <property type="protein sequence ID" value="CAJ2503946.1"/>
    <property type="molecule type" value="Genomic_DNA"/>
</dbReference>
<keyword evidence="3" id="KW-1185">Reference proteome</keyword>
<feature type="region of interest" description="Disordered" evidence="1">
    <location>
        <begin position="22"/>
        <end position="97"/>
    </location>
</feature>
<name>A0AAI8YGJ9_9PEZI</name>
<reference evidence="2" key="1">
    <citation type="submission" date="2023-10" db="EMBL/GenBank/DDBJ databases">
        <authorList>
            <person name="Hackl T."/>
        </authorList>
    </citation>
    <scope>NUCLEOTIDE SEQUENCE</scope>
</reference>
<protein>
    <submittedName>
        <fullName evidence="2">Uu.00g113400.m01.CDS01</fullName>
    </submittedName>
</protein>
<feature type="compositionally biased region" description="Basic and acidic residues" evidence="1">
    <location>
        <begin position="86"/>
        <end position="97"/>
    </location>
</feature>
<feature type="region of interest" description="Disordered" evidence="1">
    <location>
        <begin position="246"/>
        <end position="305"/>
    </location>
</feature>
<gene>
    <name evidence="2" type="ORF">KHLLAP_LOCUS4414</name>
</gene>
<proteinExistence type="predicted"/>
<feature type="compositionally biased region" description="Low complexity" evidence="1">
    <location>
        <begin position="135"/>
        <end position="145"/>
    </location>
</feature>
<evidence type="ECO:0000313" key="2">
    <source>
        <dbReference type="EMBL" id="CAJ2503946.1"/>
    </source>
</evidence>
<dbReference type="AlphaFoldDB" id="A0AAI8YGJ9"/>
<feature type="compositionally biased region" description="Basic and acidic residues" evidence="1">
    <location>
        <begin position="26"/>
        <end position="37"/>
    </location>
</feature>
<organism evidence="2 3">
    <name type="scientific">Anthostomella pinea</name>
    <dbReference type="NCBI Taxonomy" id="933095"/>
    <lineage>
        <taxon>Eukaryota</taxon>
        <taxon>Fungi</taxon>
        <taxon>Dikarya</taxon>
        <taxon>Ascomycota</taxon>
        <taxon>Pezizomycotina</taxon>
        <taxon>Sordariomycetes</taxon>
        <taxon>Xylariomycetidae</taxon>
        <taxon>Xylariales</taxon>
        <taxon>Xylariaceae</taxon>
        <taxon>Anthostomella</taxon>
    </lineage>
</organism>
<accession>A0AAI8YGJ9</accession>
<comment type="caution">
    <text evidence="2">The sequence shown here is derived from an EMBL/GenBank/DDBJ whole genome shotgun (WGS) entry which is preliminary data.</text>
</comment>
<feature type="compositionally biased region" description="Polar residues" evidence="1">
    <location>
        <begin position="293"/>
        <end position="305"/>
    </location>
</feature>
<dbReference type="Proteomes" id="UP001295740">
    <property type="component" value="Unassembled WGS sequence"/>
</dbReference>
<evidence type="ECO:0000313" key="3">
    <source>
        <dbReference type="Proteomes" id="UP001295740"/>
    </source>
</evidence>